<evidence type="ECO:0000256" key="1">
    <source>
        <dbReference type="SAM" id="Phobius"/>
    </source>
</evidence>
<dbReference type="EMBL" id="JANCNS010000001">
    <property type="protein sequence ID" value="MCP9199629.1"/>
    <property type="molecule type" value="Genomic_DNA"/>
</dbReference>
<sequence>MLKFVKGPLESIEGVAIYPIISLLIFFIFFTALFWWVITAKKDYIKNVSSIPLELEDEEVPNLSKTDLP</sequence>
<protein>
    <submittedName>
        <fullName evidence="2">CcoQ/FixQ family Cbb3-type cytochrome c oxidase assembly chaperone</fullName>
    </submittedName>
</protein>
<gene>
    <name evidence="2" type="ORF">MKO06_06910</name>
</gene>
<feature type="transmembrane region" description="Helical" evidence="1">
    <location>
        <begin position="16"/>
        <end position="38"/>
    </location>
</feature>
<organism evidence="2 3">
    <name type="scientific">Christiangramia oceanisediminis</name>
    <dbReference type="NCBI Taxonomy" id="2920386"/>
    <lineage>
        <taxon>Bacteria</taxon>
        <taxon>Pseudomonadati</taxon>
        <taxon>Bacteroidota</taxon>
        <taxon>Flavobacteriia</taxon>
        <taxon>Flavobacteriales</taxon>
        <taxon>Flavobacteriaceae</taxon>
        <taxon>Christiangramia</taxon>
    </lineage>
</organism>
<evidence type="ECO:0000313" key="2">
    <source>
        <dbReference type="EMBL" id="MCP9199629.1"/>
    </source>
</evidence>
<proteinExistence type="predicted"/>
<keyword evidence="1" id="KW-1133">Transmembrane helix</keyword>
<name>A0A9X2I889_9FLAO</name>
<dbReference type="Proteomes" id="UP001155280">
    <property type="component" value="Unassembled WGS sequence"/>
</dbReference>
<keyword evidence="1" id="KW-0812">Transmembrane</keyword>
<dbReference type="AlphaFoldDB" id="A0A9X2I889"/>
<accession>A0A9X2I889</accession>
<keyword evidence="3" id="KW-1185">Reference proteome</keyword>
<keyword evidence="1" id="KW-0472">Membrane</keyword>
<evidence type="ECO:0000313" key="3">
    <source>
        <dbReference type="Proteomes" id="UP001155280"/>
    </source>
</evidence>
<comment type="caution">
    <text evidence="2">The sequence shown here is derived from an EMBL/GenBank/DDBJ whole genome shotgun (WGS) entry which is preliminary data.</text>
</comment>
<dbReference type="RefSeq" id="WP_241550087.1">
    <property type="nucleotide sequence ID" value="NZ_JANCNS010000001.1"/>
</dbReference>
<reference evidence="2" key="1">
    <citation type="submission" date="2022-07" db="EMBL/GenBank/DDBJ databases">
        <title>Gramela sediminis sp. nov., isolated from deep-sea sediment of the Indian Ocean.</title>
        <authorList>
            <person name="Shi H."/>
        </authorList>
    </citation>
    <scope>NUCLEOTIDE SEQUENCE</scope>
    <source>
        <strain evidence="2">GC03-9</strain>
    </source>
</reference>